<gene>
    <name evidence="3" type="ORF">HZF05_06685</name>
</gene>
<keyword evidence="2" id="KW-0560">Oxidoreductase</keyword>
<dbReference type="CDD" id="cd05233">
    <property type="entry name" value="SDR_c"/>
    <property type="match status" value="1"/>
</dbReference>
<dbReference type="EMBL" id="JACEIB010000003">
    <property type="protein sequence ID" value="MBA2933784.1"/>
    <property type="molecule type" value="Genomic_DNA"/>
</dbReference>
<proteinExistence type="inferred from homology"/>
<dbReference type="PRINTS" id="PR00081">
    <property type="entry name" value="GDHRDH"/>
</dbReference>
<accession>A0A838L3M4</accession>
<dbReference type="InterPro" id="IPR036291">
    <property type="entry name" value="NAD(P)-bd_dom_sf"/>
</dbReference>
<dbReference type="PANTHER" id="PTHR24321">
    <property type="entry name" value="DEHYDROGENASES, SHORT CHAIN"/>
    <property type="match status" value="1"/>
</dbReference>
<comment type="similarity">
    <text evidence="1">Belongs to the short-chain dehydrogenases/reductases (SDR) family.</text>
</comment>
<dbReference type="PANTHER" id="PTHR24321:SF14">
    <property type="entry name" value="SHORT-CHAIN TYPE DEHYDROGENASE_REDUCTASE BLR2146-RELATED"/>
    <property type="match status" value="1"/>
</dbReference>
<dbReference type="AlphaFoldDB" id="A0A838L3M4"/>
<dbReference type="InterPro" id="IPR002347">
    <property type="entry name" value="SDR_fam"/>
</dbReference>
<name>A0A838L3M4_9SPHN</name>
<dbReference type="PRINTS" id="PR00080">
    <property type="entry name" value="SDRFAMILY"/>
</dbReference>
<dbReference type="Proteomes" id="UP000570166">
    <property type="component" value="Unassembled WGS sequence"/>
</dbReference>
<sequence>MTARPLDGKIAFLTGGGSGIGRATALMLAKAGARVAVADISTAGGAETVSLIGAQGGEAIAIAVDAADEDAIAAALQEAAGRFGGLHLALNNIGGGETGKTIVTTEKARWDDIIARNLTATWLAMKHEIPLIEASGGGAIVNMASMAGVSPMTDASPAYASAKAGVIHLTRYAAKAHADDGIRVNAIAPGLTRTPLVKQHLTDADVSRIVAESQFIRRACEPEEIAATALFLFSPQAAMITGTTIPVTGGVP</sequence>
<reference evidence="3 4" key="1">
    <citation type="submission" date="2020-07" db="EMBL/GenBank/DDBJ databases">
        <authorList>
            <person name="Sun Q."/>
        </authorList>
    </citation>
    <scope>NUCLEOTIDE SEQUENCE [LARGE SCALE GENOMIC DNA]</scope>
    <source>
        <strain evidence="3 4">CGMCC 1.13654</strain>
    </source>
</reference>
<evidence type="ECO:0000313" key="3">
    <source>
        <dbReference type="EMBL" id="MBA2933784.1"/>
    </source>
</evidence>
<dbReference type="Pfam" id="PF13561">
    <property type="entry name" value="adh_short_C2"/>
    <property type="match status" value="1"/>
</dbReference>
<comment type="caution">
    <text evidence="3">The sequence shown here is derived from an EMBL/GenBank/DDBJ whole genome shotgun (WGS) entry which is preliminary data.</text>
</comment>
<evidence type="ECO:0000256" key="1">
    <source>
        <dbReference type="ARBA" id="ARBA00006484"/>
    </source>
</evidence>
<dbReference type="FunFam" id="3.40.50.720:FF:000084">
    <property type="entry name" value="Short-chain dehydrogenase reductase"/>
    <property type="match status" value="1"/>
</dbReference>
<evidence type="ECO:0000313" key="4">
    <source>
        <dbReference type="Proteomes" id="UP000570166"/>
    </source>
</evidence>
<keyword evidence="4" id="KW-1185">Reference proteome</keyword>
<organism evidence="3 4">
    <name type="scientific">Sphingomonas chungangi</name>
    <dbReference type="NCBI Taxonomy" id="2683589"/>
    <lineage>
        <taxon>Bacteria</taxon>
        <taxon>Pseudomonadati</taxon>
        <taxon>Pseudomonadota</taxon>
        <taxon>Alphaproteobacteria</taxon>
        <taxon>Sphingomonadales</taxon>
        <taxon>Sphingomonadaceae</taxon>
        <taxon>Sphingomonas</taxon>
    </lineage>
</organism>
<dbReference type="SUPFAM" id="SSF51735">
    <property type="entry name" value="NAD(P)-binding Rossmann-fold domains"/>
    <property type="match status" value="1"/>
</dbReference>
<dbReference type="RefSeq" id="WP_160363582.1">
    <property type="nucleotide sequence ID" value="NZ_JACEIB010000003.1"/>
</dbReference>
<protein>
    <submittedName>
        <fullName evidence="3">SDR family oxidoreductase</fullName>
    </submittedName>
</protein>
<dbReference type="GO" id="GO:0016491">
    <property type="term" value="F:oxidoreductase activity"/>
    <property type="evidence" value="ECO:0007669"/>
    <property type="project" value="UniProtKB-KW"/>
</dbReference>
<dbReference type="Gene3D" id="3.40.50.720">
    <property type="entry name" value="NAD(P)-binding Rossmann-like Domain"/>
    <property type="match status" value="1"/>
</dbReference>
<evidence type="ECO:0000256" key="2">
    <source>
        <dbReference type="ARBA" id="ARBA00023002"/>
    </source>
</evidence>